<dbReference type="OrthoDB" id="1523883at2759"/>
<dbReference type="Gene3D" id="1.10.1200.270">
    <property type="entry name" value="Methyltransferase, alpha-helical capping domain"/>
    <property type="match status" value="1"/>
</dbReference>
<sequence length="77" mass="9068">MDRIELSSLEYLNDPIDIGKRMKHLRAAWEGMLIRHFGSEIVDKVFERIGEKAIQNSKKIESSMRDRSQLFVALKYK</sequence>
<proteinExistence type="predicted"/>
<dbReference type="EMBL" id="JXTC01000557">
    <property type="protein sequence ID" value="PON46291.1"/>
    <property type="molecule type" value="Genomic_DNA"/>
</dbReference>
<dbReference type="Proteomes" id="UP000237000">
    <property type="component" value="Unassembled WGS sequence"/>
</dbReference>
<evidence type="ECO:0000313" key="5">
    <source>
        <dbReference type="EMBL" id="PON46291.1"/>
    </source>
</evidence>
<evidence type="ECO:0000313" key="6">
    <source>
        <dbReference type="Proteomes" id="UP000237000"/>
    </source>
</evidence>
<keyword evidence="6" id="KW-1185">Reference proteome</keyword>
<evidence type="ECO:0000256" key="2">
    <source>
        <dbReference type="ARBA" id="ARBA00022679"/>
    </source>
</evidence>
<dbReference type="SUPFAM" id="SSF53335">
    <property type="entry name" value="S-adenosyl-L-methionine-dependent methyltransferases"/>
    <property type="match status" value="1"/>
</dbReference>
<dbReference type="InterPro" id="IPR029063">
    <property type="entry name" value="SAM-dependent_MTases_sf"/>
</dbReference>
<gene>
    <name evidence="5" type="ORF">TorRG33x02_326480</name>
</gene>
<dbReference type="GO" id="GO:0032259">
    <property type="term" value="P:methylation"/>
    <property type="evidence" value="ECO:0007669"/>
    <property type="project" value="UniProtKB-KW"/>
</dbReference>
<evidence type="ECO:0000256" key="1">
    <source>
        <dbReference type="ARBA" id="ARBA00022603"/>
    </source>
</evidence>
<name>A0A2P5BBY5_TREOI</name>
<comment type="caution">
    <text evidence="5">The sequence shown here is derived from an EMBL/GenBank/DDBJ whole genome shotgun (WGS) entry which is preliminary data.</text>
</comment>
<dbReference type="InterPro" id="IPR042086">
    <property type="entry name" value="MeTrfase_capping"/>
</dbReference>
<dbReference type="GO" id="GO:0046872">
    <property type="term" value="F:metal ion binding"/>
    <property type="evidence" value="ECO:0007669"/>
    <property type="project" value="UniProtKB-KW"/>
</dbReference>
<dbReference type="InParanoid" id="A0A2P5BBY5"/>
<keyword evidence="3" id="KW-0479">Metal-binding</keyword>
<evidence type="ECO:0000256" key="3">
    <source>
        <dbReference type="ARBA" id="ARBA00022723"/>
    </source>
</evidence>
<evidence type="ECO:0000256" key="4">
    <source>
        <dbReference type="ARBA" id="ARBA00022842"/>
    </source>
</evidence>
<accession>A0A2P5BBY5</accession>
<dbReference type="InterPro" id="IPR005299">
    <property type="entry name" value="MeTrfase_7"/>
</dbReference>
<protein>
    <submittedName>
        <fullName evidence="5">SAM dependent carboxyl methyltransferase</fullName>
    </submittedName>
</protein>
<keyword evidence="1 5" id="KW-0489">Methyltransferase</keyword>
<dbReference type="GO" id="GO:0008168">
    <property type="term" value="F:methyltransferase activity"/>
    <property type="evidence" value="ECO:0007669"/>
    <property type="project" value="UniProtKB-KW"/>
</dbReference>
<dbReference type="Pfam" id="PF03492">
    <property type="entry name" value="Methyltransf_7"/>
    <property type="match status" value="1"/>
</dbReference>
<reference evidence="6" key="1">
    <citation type="submission" date="2016-06" db="EMBL/GenBank/DDBJ databases">
        <title>Parallel loss of symbiosis genes in relatives of nitrogen-fixing non-legume Parasponia.</title>
        <authorList>
            <person name="Van Velzen R."/>
            <person name="Holmer R."/>
            <person name="Bu F."/>
            <person name="Rutten L."/>
            <person name="Van Zeijl A."/>
            <person name="Liu W."/>
            <person name="Santuari L."/>
            <person name="Cao Q."/>
            <person name="Sharma T."/>
            <person name="Shen D."/>
            <person name="Roswanjaya Y."/>
            <person name="Wardhani T."/>
            <person name="Kalhor M.S."/>
            <person name="Jansen J."/>
            <person name="Van den Hoogen J."/>
            <person name="Gungor B."/>
            <person name="Hartog M."/>
            <person name="Hontelez J."/>
            <person name="Verver J."/>
            <person name="Yang W.-C."/>
            <person name="Schijlen E."/>
            <person name="Repin R."/>
            <person name="Schilthuizen M."/>
            <person name="Schranz E."/>
            <person name="Heidstra R."/>
            <person name="Miyata K."/>
            <person name="Fedorova E."/>
            <person name="Kohlen W."/>
            <person name="Bisseling T."/>
            <person name="Smit S."/>
            <person name="Geurts R."/>
        </authorList>
    </citation>
    <scope>NUCLEOTIDE SEQUENCE [LARGE SCALE GENOMIC DNA]</scope>
    <source>
        <strain evidence="6">cv. RG33-2</strain>
    </source>
</reference>
<keyword evidence="4" id="KW-0460">Magnesium</keyword>
<organism evidence="5 6">
    <name type="scientific">Trema orientale</name>
    <name type="common">Charcoal tree</name>
    <name type="synonym">Celtis orientalis</name>
    <dbReference type="NCBI Taxonomy" id="63057"/>
    <lineage>
        <taxon>Eukaryota</taxon>
        <taxon>Viridiplantae</taxon>
        <taxon>Streptophyta</taxon>
        <taxon>Embryophyta</taxon>
        <taxon>Tracheophyta</taxon>
        <taxon>Spermatophyta</taxon>
        <taxon>Magnoliopsida</taxon>
        <taxon>eudicotyledons</taxon>
        <taxon>Gunneridae</taxon>
        <taxon>Pentapetalae</taxon>
        <taxon>rosids</taxon>
        <taxon>fabids</taxon>
        <taxon>Rosales</taxon>
        <taxon>Cannabaceae</taxon>
        <taxon>Trema</taxon>
    </lineage>
</organism>
<dbReference type="AlphaFoldDB" id="A0A2P5BBY5"/>
<keyword evidence="2 5" id="KW-0808">Transferase</keyword>